<dbReference type="EMBL" id="LXQA010542245">
    <property type="protein sequence ID" value="MCI58199.1"/>
    <property type="molecule type" value="Genomic_DNA"/>
</dbReference>
<reference evidence="1 2" key="1">
    <citation type="journal article" date="2018" name="Front. Plant Sci.">
        <title>Red Clover (Trifolium pratense) and Zigzag Clover (T. medium) - A Picture of Genomic Similarities and Differences.</title>
        <authorList>
            <person name="Dluhosova J."/>
            <person name="Istvanek J."/>
            <person name="Nedelnik J."/>
            <person name="Repkova J."/>
        </authorList>
    </citation>
    <scope>NUCLEOTIDE SEQUENCE [LARGE SCALE GENOMIC DNA]</scope>
    <source>
        <strain evidence="2">cv. 10/8</strain>
        <tissue evidence="1">Leaf</tissue>
    </source>
</reference>
<dbReference type="Proteomes" id="UP000265520">
    <property type="component" value="Unassembled WGS sequence"/>
</dbReference>
<accession>A0A392TAR9</accession>
<evidence type="ECO:0000313" key="2">
    <source>
        <dbReference type="Proteomes" id="UP000265520"/>
    </source>
</evidence>
<evidence type="ECO:0000313" key="1">
    <source>
        <dbReference type="EMBL" id="MCI58199.1"/>
    </source>
</evidence>
<organism evidence="1 2">
    <name type="scientific">Trifolium medium</name>
    <dbReference type="NCBI Taxonomy" id="97028"/>
    <lineage>
        <taxon>Eukaryota</taxon>
        <taxon>Viridiplantae</taxon>
        <taxon>Streptophyta</taxon>
        <taxon>Embryophyta</taxon>
        <taxon>Tracheophyta</taxon>
        <taxon>Spermatophyta</taxon>
        <taxon>Magnoliopsida</taxon>
        <taxon>eudicotyledons</taxon>
        <taxon>Gunneridae</taxon>
        <taxon>Pentapetalae</taxon>
        <taxon>rosids</taxon>
        <taxon>fabids</taxon>
        <taxon>Fabales</taxon>
        <taxon>Fabaceae</taxon>
        <taxon>Papilionoideae</taxon>
        <taxon>50 kb inversion clade</taxon>
        <taxon>NPAAA clade</taxon>
        <taxon>Hologalegina</taxon>
        <taxon>IRL clade</taxon>
        <taxon>Trifolieae</taxon>
        <taxon>Trifolium</taxon>
    </lineage>
</organism>
<feature type="non-terminal residue" evidence="1">
    <location>
        <position position="1"/>
    </location>
</feature>
<name>A0A392TAR9_9FABA</name>
<proteinExistence type="predicted"/>
<comment type="caution">
    <text evidence="1">The sequence shown here is derived from an EMBL/GenBank/DDBJ whole genome shotgun (WGS) entry which is preliminary data.</text>
</comment>
<dbReference type="AlphaFoldDB" id="A0A392TAR9"/>
<sequence length="57" mass="6500">PPKRAPPLQIWTEVMRRATATARTTSSDGYMVKKKVWMLRATVLGLEGLEERDQSKI</sequence>
<protein>
    <submittedName>
        <fullName evidence="1">Uncharacterized protein</fullName>
    </submittedName>
</protein>
<keyword evidence="2" id="KW-1185">Reference proteome</keyword>